<feature type="domain" description="Phage capsid-like C-terminal" evidence="3">
    <location>
        <begin position="155"/>
        <end position="435"/>
    </location>
</feature>
<evidence type="ECO:0000313" key="5">
    <source>
        <dbReference type="Proteomes" id="UP000063308"/>
    </source>
</evidence>
<dbReference type="EMBL" id="AP014685">
    <property type="protein sequence ID" value="BAR61791.1"/>
    <property type="molecule type" value="Genomic_DNA"/>
</dbReference>
<proteinExistence type="predicted"/>
<gene>
    <name evidence="4" type="ORF">NK6_8642</name>
</gene>
<feature type="coiled-coil region" evidence="2">
    <location>
        <begin position="48"/>
        <end position="82"/>
    </location>
</feature>
<dbReference type="InterPro" id="IPR024455">
    <property type="entry name" value="Phage_capsid"/>
</dbReference>
<keyword evidence="2" id="KW-0175">Coiled coil</keyword>
<dbReference type="Proteomes" id="UP000063308">
    <property type="component" value="Chromosome"/>
</dbReference>
<comment type="subcellular location">
    <subcellularLocation>
        <location evidence="1">Virion</location>
    </subcellularLocation>
</comment>
<organism evidence="4 5">
    <name type="scientific">Bradyrhizobium diazoefficiens</name>
    <dbReference type="NCBI Taxonomy" id="1355477"/>
    <lineage>
        <taxon>Bacteria</taxon>
        <taxon>Pseudomonadati</taxon>
        <taxon>Pseudomonadota</taxon>
        <taxon>Alphaproteobacteria</taxon>
        <taxon>Hyphomicrobiales</taxon>
        <taxon>Nitrobacteraceae</taxon>
        <taxon>Bradyrhizobium</taxon>
    </lineage>
</organism>
<evidence type="ECO:0000256" key="2">
    <source>
        <dbReference type="SAM" id="Coils"/>
    </source>
</evidence>
<dbReference type="SUPFAM" id="SSF56563">
    <property type="entry name" value="Major capsid protein gp5"/>
    <property type="match status" value="1"/>
</dbReference>
<reference evidence="4 5" key="1">
    <citation type="submission" date="2014-11" db="EMBL/GenBank/DDBJ databases">
        <title>Symbiosis island explosion on the genome of extra-slow-growing strains of soybean bradyrhizobia with massive insertion sequences.</title>
        <authorList>
            <person name="Iida T."/>
            <person name="Minamisawa K."/>
        </authorList>
    </citation>
    <scope>NUCLEOTIDE SEQUENCE [LARGE SCALE GENOMIC DNA]</scope>
    <source>
        <strain evidence="4 5">NK6</strain>
    </source>
</reference>
<evidence type="ECO:0000259" key="3">
    <source>
        <dbReference type="Pfam" id="PF05065"/>
    </source>
</evidence>
<dbReference type="NCBIfam" id="TIGR01554">
    <property type="entry name" value="major_cap_HK97"/>
    <property type="match status" value="1"/>
</dbReference>
<name>A0A0E4G0Y8_9BRAD</name>
<evidence type="ECO:0000256" key="1">
    <source>
        <dbReference type="ARBA" id="ARBA00004328"/>
    </source>
</evidence>
<accession>A0A0E4G0Y8</accession>
<evidence type="ECO:0000313" key="4">
    <source>
        <dbReference type="EMBL" id="BAR61791.1"/>
    </source>
</evidence>
<dbReference type="Gene3D" id="3.30.2400.10">
    <property type="entry name" value="Major capsid protein gp5"/>
    <property type="match status" value="1"/>
</dbReference>
<dbReference type="Gene3D" id="3.30.2320.10">
    <property type="entry name" value="hypothetical protein PF0899 domain"/>
    <property type="match status" value="1"/>
</dbReference>
<dbReference type="AlphaFoldDB" id="A0A0E4G0Y8"/>
<protein>
    <recommendedName>
        <fullName evidence="3">Phage capsid-like C-terminal domain-containing protein</fullName>
    </recommendedName>
</protein>
<dbReference type="InterPro" id="IPR054612">
    <property type="entry name" value="Phage_capsid-like_C"/>
</dbReference>
<dbReference type="Pfam" id="PF05065">
    <property type="entry name" value="Phage_capsid"/>
    <property type="match status" value="1"/>
</dbReference>
<sequence length="450" mass="47536">MSGVITTGVVDPMKKDLKKLRHARAEKAKAGKIALDQLNALLGKDNATDAEKAQITTLEGQVDALEAEVAALDGEISAEEKAVRRAALFSTSSLGGGPALATIVNDTDPARTAGFRSLAEFAVAVRNLQVNGVADPRFAAAATGYQQNQGSSGEGVLVPTEWREQIWSLVFADNDLLGFCNPEPTQGNTVGIVKDETTPWGAAGVQAAWRSEGTQMIASKAALTPEIIQLHELYAFVLATNEVLEDAPRLQNRITVQAARAIRWKLFEAVCWGDGNGKPLGFMNSPALVTVAAEGGQTATTIVAANILKMMARLFEMPGGNPMWLANRDTIPQLGLMAIGNNAAYLPINQALTGSPFKNILAGDPLLFNEHCQTLGTKGDIVLADLSGYALATKQGGGIDFAASIHLFFDQNLTAFRWILRAGGQPYLSGPVAAAKGASSKSHFVALASR</sequence>